<evidence type="ECO:0000256" key="1">
    <source>
        <dbReference type="PIRNR" id="PIRNR033490"/>
    </source>
</evidence>
<dbReference type="Proteomes" id="UP000231453">
    <property type="component" value="Unassembled WGS sequence"/>
</dbReference>
<keyword evidence="1" id="KW-0378">Hydrolase</keyword>
<comment type="function">
    <text evidence="1">Toxic component of a type II toxin-antitoxin (TA) system.</text>
</comment>
<proteinExistence type="inferred from homology"/>
<dbReference type="GO" id="GO:0003677">
    <property type="term" value="F:DNA binding"/>
    <property type="evidence" value="ECO:0007669"/>
    <property type="project" value="InterPro"/>
</dbReference>
<dbReference type="EMBL" id="PFPL01000007">
    <property type="protein sequence ID" value="PIZ96769.1"/>
    <property type="molecule type" value="Genomic_DNA"/>
</dbReference>
<sequence length="111" mass="13112">MKQGEIWLVDFPEGEGHEFYKERPALIIESDKQIVKSSIVTIMPITSNINNQVEYDLFLIRNNYNNLNRDSVLKCYDITGFDKTRFLKKIGKVKVDILEEVKDYLRLHFDL</sequence>
<evidence type="ECO:0000313" key="2">
    <source>
        <dbReference type="EMBL" id="PIZ96769.1"/>
    </source>
</evidence>
<name>A0A2M7VC96_9BACT</name>
<keyword evidence="1" id="KW-0540">Nuclease</keyword>
<dbReference type="Pfam" id="PF02452">
    <property type="entry name" value="PemK_toxin"/>
    <property type="match status" value="1"/>
</dbReference>
<dbReference type="GO" id="GO:0006402">
    <property type="term" value="P:mRNA catabolic process"/>
    <property type="evidence" value="ECO:0007669"/>
    <property type="project" value="TreeGrafter"/>
</dbReference>
<dbReference type="AlphaFoldDB" id="A0A2M7VC96"/>
<reference evidence="3" key="1">
    <citation type="submission" date="2017-09" db="EMBL/GenBank/DDBJ databases">
        <title>Depth-based differentiation of microbial function through sediment-hosted aquifers and enrichment of novel symbionts in the deep terrestrial subsurface.</title>
        <authorList>
            <person name="Probst A.J."/>
            <person name="Ladd B."/>
            <person name="Jarett J.K."/>
            <person name="Geller-Mcgrath D.E."/>
            <person name="Sieber C.M.K."/>
            <person name="Emerson J.B."/>
            <person name="Anantharaman K."/>
            <person name="Thomas B.C."/>
            <person name="Malmstrom R."/>
            <person name="Stieglmeier M."/>
            <person name="Klingl A."/>
            <person name="Woyke T."/>
            <person name="Ryan C.M."/>
            <person name="Banfield J.F."/>
        </authorList>
    </citation>
    <scope>NUCLEOTIDE SEQUENCE [LARGE SCALE GENOMIC DNA]</scope>
</reference>
<comment type="similarity">
    <text evidence="1">Belongs to the PemK/MazF family.</text>
</comment>
<keyword evidence="1" id="KW-0255">Endonuclease</keyword>
<dbReference type="SUPFAM" id="SSF50118">
    <property type="entry name" value="Cell growth inhibitor/plasmid maintenance toxic component"/>
    <property type="match status" value="1"/>
</dbReference>
<dbReference type="PIRSF" id="PIRSF033490">
    <property type="entry name" value="MazF"/>
    <property type="match status" value="1"/>
</dbReference>
<dbReference type="Gene3D" id="2.30.30.110">
    <property type="match status" value="1"/>
</dbReference>
<dbReference type="GO" id="GO:0016787">
    <property type="term" value="F:hydrolase activity"/>
    <property type="evidence" value="ECO:0007669"/>
    <property type="project" value="UniProtKB-KW"/>
</dbReference>
<protein>
    <recommendedName>
        <fullName evidence="1">mRNA interferase</fullName>
        <ecNumber evidence="1">3.1.-.-</ecNumber>
    </recommendedName>
</protein>
<evidence type="ECO:0000313" key="3">
    <source>
        <dbReference type="Proteomes" id="UP000231453"/>
    </source>
</evidence>
<organism evidence="2 3">
    <name type="scientific">Candidatus Magasanikbacteria bacterium CG_4_10_14_0_2_um_filter_33_14</name>
    <dbReference type="NCBI Taxonomy" id="1974636"/>
    <lineage>
        <taxon>Bacteria</taxon>
        <taxon>Candidatus Magasanikiibacteriota</taxon>
    </lineage>
</organism>
<gene>
    <name evidence="2" type="ORF">COX80_00525</name>
</gene>
<accession>A0A2M7VC96</accession>
<dbReference type="GO" id="GO:0004521">
    <property type="term" value="F:RNA endonuclease activity"/>
    <property type="evidence" value="ECO:0007669"/>
    <property type="project" value="TreeGrafter"/>
</dbReference>
<dbReference type="PANTHER" id="PTHR33988">
    <property type="entry name" value="ENDORIBONUCLEASE MAZF-RELATED"/>
    <property type="match status" value="1"/>
</dbReference>
<dbReference type="GO" id="GO:0016075">
    <property type="term" value="P:rRNA catabolic process"/>
    <property type="evidence" value="ECO:0007669"/>
    <property type="project" value="TreeGrafter"/>
</dbReference>
<dbReference type="InterPro" id="IPR011067">
    <property type="entry name" value="Plasmid_toxin/cell-grow_inhib"/>
</dbReference>
<dbReference type="InterPro" id="IPR003477">
    <property type="entry name" value="PemK-like"/>
</dbReference>
<comment type="caution">
    <text evidence="2">The sequence shown here is derived from an EMBL/GenBank/DDBJ whole genome shotgun (WGS) entry which is preliminary data.</text>
</comment>
<dbReference type="EC" id="3.1.-.-" evidence="1"/>